<dbReference type="Pfam" id="PF00463">
    <property type="entry name" value="ICL"/>
    <property type="match status" value="1"/>
</dbReference>
<dbReference type="EMBL" id="SGPL01000041">
    <property type="protein sequence ID" value="THH19584.1"/>
    <property type="molecule type" value="Genomic_DNA"/>
</dbReference>
<dbReference type="PANTHER" id="PTHR21631:SF13">
    <property type="entry name" value="MITOCHONDRIAL 2-METHYLISOCITRATE LYASE ICL2"/>
    <property type="match status" value="1"/>
</dbReference>
<organism evidence="4 5">
    <name type="scientific">Bondarzewia mesenterica</name>
    <dbReference type="NCBI Taxonomy" id="1095465"/>
    <lineage>
        <taxon>Eukaryota</taxon>
        <taxon>Fungi</taxon>
        <taxon>Dikarya</taxon>
        <taxon>Basidiomycota</taxon>
        <taxon>Agaricomycotina</taxon>
        <taxon>Agaricomycetes</taxon>
        <taxon>Russulales</taxon>
        <taxon>Bondarzewiaceae</taxon>
        <taxon>Bondarzewia</taxon>
    </lineage>
</organism>
<sequence length="443" mass="48147">MMNVGPPVVGRLCFPLGKHSSGLSRTAYGLVRLTSLPANEHVPPPHVGNRVNGSPDLSLPHKTPRLLTVSPLRHTFVLFAMHRVRLLTSSRAVLPVRASSLRIAHTLRTMSSLPSVPTTYAAPTPLPLDPPSISAEADSFAARVAAVEAFFNQPRFASLKRPYSAASVASKQGSLPPLPLPNALLADKLYALFERAAAQGLPVHTMGAVDPVQMTQMARWLEVVYISGWAASSLLTTGSNEVGPDLGSTPELLFNRTVQRIFRAQQLHDKKHYDARHEATSEQLENMPYIDYLRPIIADADTGHGGTSAVMKLVKLFAESCGHLSGKVVVPTSTHISRLTAARFQLDLMQNTMLLIARTDSESAKLLSSTVDARDHPYIRGVATRKADGKRRHGLAETLDQAEAQGLSGAAIDKLESEWLDSVEMITFDEAAELFSSFPPFNY</sequence>
<dbReference type="Proteomes" id="UP000310158">
    <property type="component" value="Unassembled WGS sequence"/>
</dbReference>
<dbReference type="Gene3D" id="1.10.10.850">
    <property type="match status" value="1"/>
</dbReference>
<evidence type="ECO:0000313" key="4">
    <source>
        <dbReference type="EMBL" id="THH19584.1"/>
    </source>
</evidence>
<dbReference type="InterPro" id="IPR006254">
    <property type="entry name" value="Isocitrate_lyase"/>
</dbReference>
<comment type="caution">
    <text evidence="4">The sequence shown here is derived from an EMBL/GenBank/DDBJ whole genome shotgun (WGS) entry which is preliminary data.</text>
</comment>
<protein>
    <recommendedName>
        <fullName evidence="2">methylisocitrate lyase</fullName>
        <ecNumber evidence="2">4.1.3.30</ecNumber>
    </recommendedName>
</protein>
<dbReference type="AlphaFoldDB" id="A0A4S4M3C2"/>
<dbReference type="PANTHER" id="PTHR21631">
    <property type="entry name" value="ISOCITRATE LYASE/MALATE SYNTHASE"/>
    <property type="match status" value="1"/>
</dbReference>
<evidence type="ECO:0000256" key="2">
    <source>
        <dbReference type="ARBA" id="ARBA00012260"/>
    </source>
</evidence>
<dbReference type="OrthoDB" id="4078635at2759"/>
<dbReference type="InterPro" id="IPR040442">
    <property type="entry name" value="Pyrv_kinase-like_dom_sf"/>
</dbReference>
<proteinExistence type="inferred from homology"/>
<keyword evidence="3" id="KW-0456">Lyase</keyword>
<evidence type="ECO:0000256" key="3">
    <source>
        <dbReference type="ARBA" id="ARBA00023239"/>
    </source>
</evidence>
<dbReference type="GO" id="GO:0046421">
    <property type="term" value="F:methylisocitrate lyase activity"/>
    <property type="evidence" value="ECO:0007669"/>
    <property type="project" value="UniProtKB-EC"/>
</dbReference>
<gene>
    <name evidence="4" type="ORF">EW146_g1629</name>
</gene>
<dbReference type="SUPFAM" id="SSF51621">
    <property type="entry name" value="Phosphoenolpyruvate/pyruvate domain"/>
    <property type="match status" value="1"/>
</dbReference>
<dbReference type="GO" id="GO:0005759">
    <property type="term" value="C:mitochondrial matrix"/>
    <property type="evidence" value="ECO:0007669"/>
    <property type="project" value="TreeGrafter"/>
</dbReference>
<evidence type="ECO:0000256" key="1">
    <source>
        <dbReference type="ARBA" id="ARBA00005704"/>
    </source>
</evidence>
<evidence type="ECO:0000313" key="5">
    <source>
        <dbReference type="Proteomes" id="UP000310158"/>
    </source>
</evidence>
<comment type="similarity">
    <text evidence="1">Belongs to the isocitrate lyase/PEP mutase superfamily. Isocitrate lyase family.</text>
</comment>
<dbReference type="EC" id="4.1.3.30" evidence="2"/>
<name>A0A4S4M3C2_9AGAM</name>
<dbReference type="InterPro" id="IPR015813">
    <property type="entry name" value="Pyrv/PenolPyrv_kinase-like_dom"/>
</dbReference>
<keyword evidence="5" id="KW-1185">Reference proteome</keyword>
<dbReference type="GO" id="GO:0019629">
    <property type="term" value="P:propionate catabolic process, 2-methylcitrate cycle"/>
    <property type="evidence" value="ECO:0007669"/>
    <property type="project" value="TreeGrafter"/>
</dbReference>
<reference evidence="4 5" key="1">
    <citation type="submission" date="2019-02" db="EMBL/GenBank/DDBJ databases">
        <title>Genome sequencing of the rare red list fungi Bondarzewia mesenterica.</title>
        <authorList>
            <person name="Buettner E."/>
            <person name="Kellner H."/>
        </authorList>
    </citation>
    <scope>NUCLEOTIDE SEQUENCE [LARGE SCALE GENOMIC DNA]</scope>
    <source>
        <strain evidence="4 5">DSM 108281</strain>
    </source>
</reference>
<accession>A0A4S4M3C2</accession>
<dbReference type="GO" id="GO:0004451">
    <property type="term" value="F:isocitrate lyase activity"/>
    <property type="evidence" value="ECO:0007669"/>
    <property type="project" value="InterPro"/>
</dbReference>
<dbReference type="Gene3D" id="3.20.20.60">
    <property type="entry name" value="Phosphoenolpyruvate-binding domains"/>
    <property type="match status" value="1"/>
</dbReference>